<dbReference type="STRING" id="568899.SAMN05192534_10951"/>
<dbReference type="PANTHER" id="PTHR30143:SF0">
    <property type="entry name" value="2-KETO-4-PENTENOATE HYDRATASE"/>
    <property type="match status" value="1"/>
</dbReference>
<dbReference type="PANTHER" id="PTHR30143">
    <property type="entry name" value="ACID HYDRATASE"/>
    <property type="match status" value="1"/>
</dbReference>
<protein>
    <submittedName>
        <fullName evidence="3">2-keto-4-pentenoate hydratase</fullName>
    </submittedName>
</protein>
<keyword evidence="1" id="KW-0456">Lyase</keyword>
<dbReference type="Gene3D" id="3.90.850.10">
    <property type="entry name" value="Fumarylacetoacetase-like, C-terminal domain"/>
    <property type="match status" value="1"/>
</dbReference>
<gene>
    <name evidence="3" type="ORF">SAMN05192534_10951</name>
</gene>
<dbReference type="InterPro" id="IPR036663">
    <property type="entry name" value="Fumarylacetoacetase_C_sf"/>
</dbReference>
<keyword evidence="4" id="KW-1185">Reference proteome</keyword>
<dbReference type="GO" id="GO:0005737">
    <property type="term" value="C:cytoplasm"/>
    <property type="evidence" value="ECO:0007669"/>
    <property type="project" value="TreeGrafter"/>
</dbReference>
<sequence length="261" mass="28829">MTTKYANISDLSQKLYDAEMTGKSIKPLVDFWPEMTVDDAYYIQLENIKRKKQEGQQVMGKKIGLTSKPMQELLGVNEPDYGHLLNTMQVKNGEKVPKGKLLQPKVEGEIAFVLDKTLQGPNVTMEEVLNATRYVLPAIEIVDSRVQEWKITLKDTVADNASSGLYVLGDEPVEPHKYDLSELGMVLYRNGNVINRGAGLEALGHPAICVAWLANRLSHFNISLEAGEVILSGALSKAIEGQEGDLFEVEVENLGTVSVNL</sequence>
<dbReference type="SUPFAM" id="SSF56529">
    <property type="entry name" value="FAH"/>
    <property type="match status" value="1"/>
</dbReference>
<dbReference type="InterPro" id="IPR050772">
    <property type="entry name" value="Hydratase-Decarb/MhpD_sf"/>
</dbReference>
<dbReference type="Proteomes" id="UP000199163">
    <property type="component" value="Unassembled WGS sequence"/>
</dbReference>
<evidence type="ECO:0000256" key="1">
    <source>
        <dbReference type="ARBA" id="ARBA00023239"/>
    </source>
</evidence>
<evidence type="ECO:0000259" key="2">
    <source>
        <dbReference type="Pfam" id="PF01557"/>
    </source>
</evidence>
<dbReference type="InterPro" id="IPR011234">
    <property type="entry name" value="Fumarylacetoacetase-like_C"/>
</dbReference>
<name>A0A1G8EDQ9_9BACI</name>
<dbReference type="RefSeq" id="WP_322787564.1">
    <property type="nucleotide sequence ID" value="NZ_FNDK01000009.1"/>
</dbReference>
<reference evidence="3 4" key="1">
    <citation type="submission" date="2016-10" db="EMBL/GenBank/DDBJ databases">
        <authorList>
            <person name="de Groot N.N."/>
        </authorList>
    </citation>
    <scope>NUCLEOTIDE SEQUENCE [LARGE SCALE GENOMIC DNA]</scope>
    <source>
        <strain evidence="3 4">DSM 21632</strain>
    </source>
</reference>
<dbReference type="GO" id="GO:0008684">
    <property type="term" value="F:2-oxopent-4-enoate hydratase activity"/>
    <property type="evidence" value="ECO:0007669"/>
    <property type="project" value="TreeGrafter"/>
</dbReference>
<evidence type="ECO:0000313" key="3">
    <source>
        <dbReference type="EMBL" id="SDH68043.1"/>
    </source>
</evidence>
<accession>A0A1G8EDQ9</accession>
<dbReference type="Pfam" id="PF01557">
    <property type="entry name" value="FAA_hydrolase"/>
    <property type="match status" value="1"/>
</dbReference>
<dbReference type="EMBL" id="FNDK01000009">
    <property type="protein sequence ID" value="SDH68043.1"/>
    <property type="molecule type" value="Genomic_DNA"/>
</dbReference>
<evidence type="ECO:0000313" key="4">
    <source>
        <dbReference type="Proteomes" id="UP000199163"/>
    </source>
</evidence>
<dbReference type="AlphaFoldDB" id="A0A1G8EDQ9"/>
<organism evidence="3 4">
    <name type="scientific">Alteribacillus persepolensis</name>
    <dbReference type="NCBI Taxonomy" id="568899"/>
    <lineage>
        <taxon>Bacteria</taxon>
        <taxon>Bacillati</taxon>
        <taxon>Bacillota</taxon>
        <taxon>Bacilli</taxon>
        <taxon>Bacillales</taxon>
        <taxon>Bacillaceae</taxon>
        <taxon>Alteribacillus</taxon>
    </lineage>
</organism>
<proteinExistence type="predicted"/>
<feature type="domain" description="Fumarylacetoacetase-like C-terminal" evidence="2">
    <location>
        <begin position="101"/>
        <end position="258"/>
    </location>
</feature>